<dbReference type="RefSeq" id="WP_093111762.1">
    <property type="nucleotide sequence ID" value="NZ_FNGG01000001.1"/>
</dbReference>
<dbReference type="OrthoDB" id="1141849at2"/>
<proteinExistence type="inferred from homology"/>
<dbReference type="SMART" id="SM00825">
    <property type="entry name" value="PKS_KS"/>
    <property type="match status" value="1"/>
</dbReference>
<protein>
    <submittedName>
        <fullName evidence="5">3-oxoacyl-(Acyl-carrier-protein) synthase</fullName>
    </submittedName>
</protein>
<dbReference type="Gene3D" id="3.40.47.10">
    <property type="match status" value="1"/>
</dbReference>
<comment type="similarity">
    <text evidence="1 3">Belongs to the thiolase-like superfamily. Beta-ketoacyl-ACP synthases family.</text>
</comment>
<dbReference type="Proteomes" id="UP000199448">
    <property type="component" value="Unassembled WGS sequence"/>
</dbReference>
<keyword evidence="2 3" id="KW-0808">Transferase</keyword>
<gene>
    <name evidence="5" type="ORF">SAMN04488034_101712</name>
</gene>
<accession>A0A1H5JGP6</accession>
<dbReference type="InterPro" id="IPR014030">
    <property type="entry name" value="Ketoacyl_synth_N"/>
</dbReference>
<dbReference type="GO" id="GO:0005829">
    <property type="term" value="C:cytosol"/>
    <property type="evidence" value="ECO:0007669"/>
    <property type="project" value="TreeGrafter"/>
</dbReference>
<evidence type="ECO:0000313" key="5">
    <source>
        <dbReference type="EMBL" id="SEE50838.1"/>
    </source>
</evidence>
<dbReference type="STRING" id="390640.SAMN04488034_101712"/>
<dbReference type="InterPro" id="IPR000794">
    <property type="entry name" value="Beta-ketoacyl_synthase"/>
</dbReference>
<dbReference type="AlphaFoldDB" id="A0A1H5JGP6"/>
<dbReference type="InterPro" id="IPR014031">
    <property type="entry name" value="Ketoacyl_synth_C"/>
</dbReference>
<evidence type="ECO:0000259" key="4">
    <source>
        <dbReference type="PROSITE" id="PS52004"/>
    </source>
</evidence>
<dbReference type="Pfam" id="PF00109">
    <property type="entry name" value="ketoacyl-synt"/>
    <property type="match status" value="1"/>
</dbReference>
<dbReference type="SUPFAM" id="SSF53901">
    <property type="entry name" value="Thiolase-like"/>
    <property type="match status" value="1"/>
</dbReference>
<evidence type="ECO:0000313" key="6">
    <source>
        <dbReference type="Proteomes" id="UP000199448"/>
    </source>
</evidence>
<dbReference type="GO" id="GO:0004315">
    <property type="term" value="F:3-oxoacyl-[acyl-carrier-protein] synthase activity"/>
    <property type="evidence" value="ECO:0007669"/>
    <property type="project" value="TreeGrafter"/>
</dbReference>
<sequence>MKTNISITSVGAVSALGSAELEVWEHYKEERHFLRKHDFAGTEAFGAFLPERLRLEIEQLREENPNFKKVDDSVLFGVYASRKAVQKAVWEKGEEIGINIGSSRGATSLFENYHRDFLQNGKANTLTSPNTTLGNISSWVAQDLQSNGVEISHSVTCSTALHAVLNGVAWINSGMTQKFLAGGSEAALTPFTISQVQAMKISAREDMDYPCQALNLQKKQNSMVLGEGAAVICMEAGERENALALISGVGYATERLKHSVSISANGSAFQQSMKMAMGDLSPAEVDAIVMHAPGTIKGDLSEMKAIKAVFGKELPALTTNKWKIGHTFGASGTLSLELAILMLQQGEFISVPFSSESKAPKKLRNILVNAVGFGGNAVTILVSLPKQTREKAF</sequence>
<dbReference type="InterPro" id="IPR020841">
    <property type="entry name" value="PKS_Beta-ketoAc_synthase_dom"/>
</dbReference>
<evidence type="ECO:0000256" key="1">
    <source>
        <dbReference type="ARBA" id="ARBA00008467"/>
    </source>
</evidence>
<dbReference type="PANTHER" id="PTHR11712:SF336">
    <property type="entry name" value="3-OXOACYL-[ACYL-CARRIER-PROTEIN] SYNTHASE, MITOCHONDRIAL"/>
    <property type="match status" value="1"/>
</dbReference>
<keyword evidence="6" id="KW-1185">Reference proteome</keyword>
<dbReference type="PANTHER" id="PTHR11712">
    <property type="entry name" value="POLYKETIDE SYNTHASE-RELATED"/>
    <property type="match status" value="1"/>
</dbReference>
<feature type="domain" description="Ketosynthase family 3 (KS3)" evidence="4">
    <location>
        <begin position="2"/>
        <end position="384"/>
    </location>
</feature>
<dbReference type="EMBL" id="FNUG01000001">
    <property type="protein sequence ID" value="SEE50838.1"/>
    <property type="molecule type" value="Genomic_DNA"/>
</dbReference>
<dbReference type="Pfam" id="PF02801">
    <property type="entry name" value="Ketoacyl-synt_C"/>
    <property type="match status" value="1"/>
</dbReference>
<evidence type="ECO:0000256" key="2">
    <source>
        <dbReference type="ARBA" id="ARBA00022679"/>
    </source>
</evidence>
<evidence type="ECO:0000256" key="3">
    <source>
        <dbReference type="RuleBase" id="RU003694"/>
    </source>
</evidence>
<name>A0A1H5JGP6_9FLAO</name>
<reference evidence="5 6" key="1">
    <citation type="submission" date="2016-10" db="EMBL/GenBank/DDBJ databases">
        <authorList>
            <person name="de Groot N.N."/>
        </authorList>
    </citation>
    <scope>NUCLEOTIDE SEQUENCE [LARGE SCALE GENOMIC DNA]</scope>
    <source>
        <strain evidence="5 6">DSM 23553</strain>
    </source>
</reference>
<organism evidence="5 6">
    <name type="scientific">Salinimicrobium catena</name>
    <dbReference type="NCBI Taxonomy" id="390640"/>
    <lineage>
        <taxon>Bacteria</taxon>
        <taxon>Pseudomonadati</taxon>
        <taxon>Bacteroidota</taxon>
        <taxon>Flavobacteriia</taxon>
        <taxon>Flavobacteriales</taxon>
        <taxon>Flavobacteriaceae</taxon>
        <taxon>Salinimicrobium</taxon>
    </lineage>
</organism>
<dbReference type="InterPro" id="IPR016039">
    <property type="entry name" value="Thiolase-like"/>
</dbReference>
<dbReference type="GO" id="GO:0006633">
    <property type="term" value="P:fatty acid biosynthetic process"/>
    <property type="evidence" value="ECO:0007669"/>
    <property type="project" value="TreeGrafter"/>
</dbReference>
<dbReference type="PROSITE" id="PS52004">
    <property type="entry name" value="KS3_2"/>
    <property type="match status" value="1"/>
</dbReference>